<keyword evidence="3" id="KW-1185">Reference proteome</keyword>
<evidence type="ECO:0000313" key="3">
    <source>
        <dbReference type="Proteomes" id="UP000248856"/>
    </source>
</evidence>
<reference evidence="2 3" key="1">
    <citation type="submission" date="2018-06" db="EMBL/GenBank/DDBJ databases">
        <title>Genomic Encyclopedia of Archaeal and Bacterial Type Strains, Phase II (KMG-II): from individual species to whole genera.</title>
        <authorList>
            <person name="Goeker M."/>
        </authorList>
    </citation>
    <scope>NUCLEOTIDE SEQUENCE [LARGE SCALE GENOMIC DNA]</scope>
    <source>
        <strain evidence="2 3">CFPB 3232</strain>
    </source>
</reference>
<proteinExistence type="predicted"/>
<dbReference type="Pfam" id="PF23343">
    <property type="entry name" value="REP_ORF2-G2P"/>
    <property type="match status" value="1"/>
</dbReference>
<dbReference type="Proteomes" id="UP000248856">
    <property type="component" value="Unassembled WGS sequence"/>
</dbReference>
<comment type="caution">
    <text evidence="2">The sequence shown here is derived from an EMBL/GenBank/DDBJ whole genome shotgun (WGS) entry which is preliminary data.</text>
</comment>
<protein>
    <recommendedName>
        <fullName evidence="1">Replication-associated protein ORF2/G2P domain-containing protein</fullName>
    </recommendedName>
</protein>
<feature type="domain" description="Replication-associated protein ORF2/G2P" evidence="1">
    <location>
        <begin position="8"/>
        <end position="117"/>
    </location>
</feature>
<dbReference type="AlphaFoldDB" id="A0A328ZE85"/>
<dbReference type="InterPro" id="IPR056906">
    <property type="entry name" value="ORF2/G2P_dom"/>
</dbReference>
<accession>A0A328ZE85</accession>
<dbReference type="EMBL" id="QLTA01000014">
    <property type="protein sequence ID" value="RAR83535.1"/>
    <property type="molecule type" value="Genomic_DNA"/>
</dbReference>
<gene>
    <name evidence="2" type="ORF">AX018_101441</name>
</gene>
<name>A0A328ZE85_9BURK</name>
<evidence type="ECO:0000259" key="1">
    <source>
        <dbReference type="Pfam" id="PF23343"/>
    </source>
</evidence>
<organism evidence="2 3">
    <name type="scientific">Paracidovorax anthurii</name>
    <dbReference type="NCBI Taxonomy" id="78229"/>
    <lineage>
        <taxon>Bacteria</taxon>
        <taxon>Pseudomonadati</taxon>
        <taxon>Pseudomonadota</taxon>
        <taxon>Betaproteobacteria</taxon>
        <taxon>Burkholderiales</taxon>
        <taxon>Comamonadaceae</taxon>
        <taxon>Paracidovorax</taxon>
    </lineage>
</organism>
<sequence>MCDFDRVRADWAAMLRKLRRAIPGFRAVYSFEKQSRGAWHVHAAIDKLPVYLDTVDGRVRSWDYLRRLWQSVVGKDNGNIDVDGHRRTRHGLPGKYHKTSESLAKLAGYVSKYLTKDHADGVEGRNRWGSTQGIEVAKPVTYDMPEMSLAELVALAFGVPDGHRIAAHKVGRWGKFWMLSTEPGSETVEAPDT</sequence>
<evidence type="ECO:0000313" key="2">
    <source>
        <dbReference type="EMBL" id="RAR83535.1"/>
    </source>
</evidence>